<evidence type="ECO:0000313" key="4">
    <source>
        <dbReference type="WBParaSite" id="nRc.2.0.1.t04729-RA"/>
    </source>
</evidence>
<protein>
    <submittedName>
        <fullName evidence="4">Peptidase S1 domain-containing protein</fullName>
    </submittedName>
</protein>
<organism evidence="3 4">
    <name type="scientific">Romanomermis culicivorax</name>
    <name type="common">Nematode worm</name>
    <dbReference type="NCBI Taxonomy" id="13658"/>
    <lineage>
        <taxon>Eukaryota</taxon>
        <taxon>Metazoa</taxon>
        <taxon>Ecdysozoa</taxon>
        <taxon>Nematoda</taxon>
        <taxon>Enoplea</taxon>
        <taxon>Dorylaimia</taxon>
        <taxon>Mermithida</taxon>
        <taxon>Mermithoidea</taxon>
        <taxon>Mermithidae</taxon>
        <taxon>Romanomermis</taxon>
    </lineage>
</organism>
<dbReference type="AlphaFoldDB" id="A0A915HSJ6"/>
<reference evidence="4" key="1">
    <citation type="submission" date="2022-11" db="UniProtKB">
        <authorList>
            <consortium name="WormBaseParasite"/>
        </authorList>
    </citation>
    <scope>IDENTIFICATION</scope>
</reference>
<dbReference type="Gene3D" id="2.40.10.10">
    <property type="entry name" value="Trypsin-like serine proteases"/>
    <property type="match status" value="1"/>
</dbReference>
<keyword evidence="3" id="KW-1185">Reference proteome</keyword>
<dbReference type="GO" id="GO:0006508">
    <property type="term" value="P:proteolysis"/>
    <property type="evidence" value="ECO:0007669"/>
    <property type="project" value="InterPro"/>
</dbReference>
<name>A0A915HSJ6_ROMCU</name>
<evidence type="ECO:0000259" key="2">
    <source>
        <dbReference type="PROSITE" id="PS50240"/>
    </source>
</evidence>
<dbReference type="SMART" id="SM00020">
    <property type="entry name" value="Tryp_SPc"/>
    <property type="match status" value="1"/>
</dbReference>
<dbReference type="InterPro" id="IPR043504">
    <property type="entry name" value="Peptidase_S1_PA_chymotrypsin"/>
</dbReference>
<evidence type="ECO:0000256" key="1">
    <source>
        <dbReference type="ARBA" id="ARBA00023157"/>
    </source>
</evidence>
<dbReference type="PANTHER" id="PTHR24252:SF8">
    <property type="entry name" value="ACROSIN"/>
    <property type="match status" value="1"/>
</dbReference>
<proteinExistence type="predicted"/>
<dbReference type="InterPro" id="IPR018114">
    <property type="entry name" value="TRYPSIN_HIS"/>
</dbReference>
<dbReference type="InterPro" id="IPR001254">
    <property type="entry name" value="Trypsin_dom"/>
</dbReference>
<dbReference type="PROSITE" id="PS00134">
    <property type="entry name" value="TRYPSIN_HIS"/>
    <property type="match status" value="1"/>
</dbReference>
<sequence>MKLAPGLYSRLKKFSDVQHVPDCLLLCMHYKDCSSSSIVKVAPKRYYCVLHSSISRQKYQVTEFMFENSIYTILHCFSKYRITKLAQKIDPGKPGDHCGEPFFAANRPSNIVRSNRILNGVDFAPFSQPWMGVVTEDERQVCGASLISKRNTDTYTNWAVSAAHCFLDDERMVLPRSKFGFVFGLHDIRVLAPYTIYRRPARIILHSQVTYLRNDIALIYFTEKIRFNHYVRPICLPGWSGQDVDVTKCSSCGWGATSESTLDDSPELRCVIDSLSSEIPSGDTNSGIDPVSNLDSTTSLRLGFFLWPRCDMGFSYCGNAFRFILINKSKN</sequence>
<dbReference type="PROSITE" id="PS50240">
    <property type="entry name" value="TRYPSIN_DOM"/>
    <property type="match status" value="1"/>
</dbReference>
<dbReference type="InterPro" id="IPR009003">
    <property type="entry name" value="Peptidase_S1_PA"/>
</dbReference>
<dbReference type="Proteomes" id="UP000887565">
    <property type="component" value="Unplaced"/>
</dbReference>
<evidence type="ECO:0000313" key="3">
    <source>
        <dbReference type="Proteomes" id="UP000887565"/>
    </source>
</evidence>
<keyword evidence="1" id="KW-1015">Disulfide bond</keyword>
<dbReference type="GO" id="GO:0004252">
    <property type="term" value="F:serine-type endopeptidase activity"/>
    <property type="evidence" value="ECO:0007669"/>
    <property type="project" value="InterPro"/>
</dbReference>
<dbReference type="SUPFAM" id="SSF50494">
    <property type="entry name" value="Trypsin-like serine proteases"/>
    <property type="match status" value="1"/>
</dbReference>
<dbReference type="PANTHER" id="PTHR24252">
    <property type="entry name" value="ACROSIN-RELATED"/>
    <property type="match status" value="1"/>
</dbReference>
<dbReference type="Pfam" id="PF00089">
    <property type="entry name" value="Trypsin"/>
    <property type="match status" value="1"/>
</dbReference>
<dbReference type="WBParaSite" id="nRc.2.0.1.t04729-RA">
    <property type="protein sequence ID" value="nRc.2.0.1.t04729-RA"/>
    <property type="gene ID" value="nRc.2.0.1.g04729"/>
</dbReference>
<feature type="domain" description="Peptidase S1" evidence="2">
    <location>
        <begin position="117"/>
        <end position="311"/>
    </location>
</feature>
<accession>A0A915HSJ6</accession>